<dbReference type="InterPro" id="IPR036583">
    <property type="entry name" value="23S_rRNA_IVS_sf"/>
</dbReference>
<dbReference type="Pfam" id="PF05635">
    <property type="entry name" value="23S_rRNA_IVP"/>
    <property type="match status" value="1"/>
</dbReference>
<evidence type="ECO:0008006" key="2">
    <source>
        <dbReference type="Google" id="ProtNLM"/>
    </source>
</evidence>
<dbReference type="EMBL" id="VSSQ01004098">
    <property type="protein sequence ID" value="MPM23733.1"/>
    <property type="molecule type" value="Genomic_DNA"/>
</dbReference>
<name>A0A644YB06_9ZZZZ</name>
<dbReference type="CDD" id="cd16377">
    <property type="entry name" value="23S_rRNA_IVP_like"/>
    <property type="match status" value="1"/>
</dbReference>
<dbReference type="PANTHER" id="PTHR38471">
    <property type="entry name" value="FOUR HELIX BUNDLE PROTEIN"/>
    <property type="match status" value="1"/>
</dbReference>
<proteinExistence type="predicted"/>
<gene>
    <name evidence="1" type="ORF">SDC9_70207</name>
</gene>
<accession>A0A644YB06</accession>
<reference evidence="1" key="1">
    <citation type="submission" date="2019-08" db="EMBL/GenBank/DDBJ databases">
        <authorList>
            <person name="Kucharzyk K."/>
            <person name="Murdoch R.W."/>
            <person name="Higgins S."/>
            <person name="Loffler F."/>
        </authorList>
    </citation>
    <scope>NUCLEOTIDE SEQUENCE</scope>
</reference>
<protein>
    <recommendedName>
        <fullName evidence="2">Four helix bundle protein</fullName>
    </recommendedName>
</protein>
<sequence length="116" mass="13465">MHNFKKLDIWNKSMEFVVDVYRLVNTFPQIECFGLASQMRRAVVSIPANIAEGSAKSSNKDFARFLEMSLGSAYELETELLVSFKLSYIEHETYEQFQQKLAELQRMINGFKDTLL</sequence>
<evidence type="ECO:0000313" key="1">
    <source>
        <dbReference type="EMBL" id="MPM23733.1"/>
    </source>
</evidence>
<dbReference type="Gene3D" id="1.20.1440.60">
    <property type="entry name" value="23S rRNA-intervening sequence"/>
    <property type="match status" value="1"/>
</dbReference>
<dbReference type="NCBIfam" id="TIGR02436">
    <property type="entry name" value="four helix bundle protein"/>
    <property type="match status" value="1"/>
</dbReference>
<dbReference type="InterPro" id="IPR012657">
    <property type="entry name" value="23S_rRNA-intervening_sequence"/>
</dbReference>
<organism evidence="1">
    <name type="scientific">bioreactor metagenome</name>
    <dbReference type="NCBI Taxonomy" id="1076179"/>
    <lineage>
        <taxon>unclassified sequences</taxon>
        <taxon>metagenomes</taxon>
        <taxon>ecological metagenomes</taxon>
    </lineage>
</organism>
<dbReference type="PANTHER" id="PTHR38471:SF2">
    <property type="entry name" value="FOUR HELIX BUNDLE PROTEIN"/>
    <property type="match status" value="1"/>
</dbReference>
<dbReference type="AlphaFoldDB" id="A0A644YB06"/>
<dbReference type="SUPFAM" id="SSF158446">
    <property type="entry name" value="IVS-encoded protein-like"/>
    <property type="match status" value="1"/>
</dbReference>
<comment type="caution">
    <text evidence="1">The sequence shown here is derived from an EMBL/GenBank/DDBJ whole genome shotgun (WGS) entry which is preliminary data.</text>
</comment>